<organism evidence="3 4">
    <name type="scientific">Trachipleistophora hominis</name>
    <name type="common">Microsporidian parasite</name>
    <dbReference type="NCBI Taxonomy" id="72359"/>
    <lineage>
        <taxon>Eukaryota</taxon>
        <taxon>Fungi</taxon>
        <taxon>Fungi incertae sedis</taxon>
        <taxon>Microsporidia</taxon>
        <taxon>Pleistophoridae</taxon>
        <taxon>Trachipleistophora</taxon>
    </lineage>
</organism>
<keyword evidence="4" id="KW-1185">Reference proteome</keyword>
<feature type="compositionally biased region" description="Low complexity" evidence="2">
    <location>
        <begin position="312"/>
        <end position="325"/>
    </location>
</feature>
<dbReference type="EMBL" id="JH993941">
    <property type="protein sequence ID" value="ELQ75589.1"/>
    <property type="molecule type" value="Genomic_DNA"/>
</dbReference>
<sequence>MKDDAARLKKYYDGLIKTHKRLNKKVTTNTKVQNYAELKQNIDRLEHEIKAFQDAYGSFIKAQNNNFGEFSEEMYRSSHLKTRQGTEIPNYTIMNGQDRPGQPFQPPINTDENSQGFIGVPMEDKMDFAGDPNIKYDQSAQDFQMEPFMYGSSAPLLYNTYKGFPKTMPPRPNMNYPPNYGPPSASSAMFEQAMPPPPSRPEYSPMPGAYAPGISRQNFPVNPQAINPAVLQSYHMNAYSTKLPYPGYRPGMKSMAPVQKGYQPPPLGFKNTMQPNNEPMYSPYQYSPVIGNNSLLQPKKADYYRETKIEISPTPASATPSQPASGDGSMTPVCEVTSVQKVIDPSFLLASYRIPDVDEMCVNAKKFKTSDWSTNIEYFKKKWNLKFELTDAVKNQILDSCDHFFAQLCKKSINLAKISANKAVKRKHIEYAFYELENYLLPDSSVVLKNRAPNKKLLKQLTPHTGQNDK</sequence>
<dbReference type="Proteomes" id="UP000011185">
    <property type="component" value="Unassembled WGS sequence"/>
</dbReference>
<gene>
    <name evidence="3" type="ORF">THOM_1452</name>
</gene>
<reference evidence="3 4" key="1">
    <citation type="journal article" date="2012" name="PLoS Pathog.">
        <title>The genome of the obligate intracellular parasite Trachipleistophora hominis: new insights into microsporidian genome dynamics and reductive evolution.</title>
        <authorList>
            <person name="Heinz E."/>
            <person name="Williams T.A."/>
            <person name="Nakjang S."/>
            <person name="Noel C.J."/>
            <person name="Swan D.C."/>
            <person name="Goldberg A.V."/>
            <person name="Harris S.R."/>
            <person name="Weinmaier T."/>
            <person name="Markert S."/>
            <person name="Becher D."/>
            <person name="Bernhardt J."/>
            <person name="Dagan T."/>
            <person name="Hacker C."/>
            <person name="Lucocq J.M."/>
            <person name="Schweder T."/>
            <person name="Rattei T."/>
            <person name="Hall N."/>
            <person name="Hirt R.P."/>
            <person name="Embley T.M."/>
        </authorList>
    </citation>
    <scope>NUCLEOTIDE SEQUENCE [LARGE SCALE GENOMIC DNA]</scope>
</reference>
<dbReference type="HOGENOM" id="CLU_585530_0_0_1"/>
<dbReference type="OMA" id="YAFYELE"/>
<dbReference type="OrthoDB" id="10342036at2759"/>
<evidence type="ECO:0000256" key="1">
    <source>
        <dbReference type="SAM" id="Coils"/>
    </source>
</evidence>
<evidence type="ECO:0000313" key="4">
    <source>
        <dbReference type="Proteomes" id="UP000011185"/>
    </source>
</evidence>
<accession>L7JVY3</accession>
<dbReference type="InParanoid" id="L7JVY3"/>
<dbReference type="AlphaFoldDB" id="L7JVY3"/>
<feature type="coiled-coil region" evidence="1">
    <location>
        <begin position="28"/>
        <end position="55"/>
    </location>
</feature>
<keyword evidence="1" id="KW-0175">Coiled coil</keyword>
<protein>
    <submittedName>
        <fullName evidence="3">Uncharacterized protein</fullName>
    </submittedName>
</protein>
<proteinExistence type="predicted"/>
<evidence type="ECO:0000313" key="3">
    <source>
        <dbReference type="EMBL" id="ELQ75589.1"/>
    </source>
</evidence>
<name>L7JVY3_TRAHO</name>
<dbReference type="STRING" id="72359.L7JVY3"/>
<dbReference type="VEuPathDB" id="MicrosporidiaDB:THOM_1452"/>
<evidence type="ECO:0000256" key="2">
    <source>
        <dbReference type="SAM" id="MobiDB-lite"/>
    </source>
</evidence>
<feature type="region of interest" description="Disordered" evidence="2">
    <location>
        <begin position="311"/>
        <end position="330"/>
    </location>
</feature>